<dbReference type="PANTHER" id="PTHR23506">
    <property type="entry name" value="GH10249P"/>
    <property type="match status" value="1"/>
</dbReference>
<feature type="domain" description="Major facilitator superfamily (MFS) profile" evidence="8">
    <location>
        <begin position="25"/>
        <end position="488"/>
    </location>
</feature>
<feature type="transmembrane region" description="Helical" evidence="7">
    <location>
        <begin position="156"/>
        <end position="178"/>
    </location>
</feature>
<evidence type="ECO:0000259" key="8">
    <source>
        <dbReference type="PROSITE" id="PS50850"/>
    </source>
</evidence>
<dbReference type="GO" id="GO:0016020">
    <property type="term" value="C:membrane"/>
    <property type="evidence" value="ECO:0007669"/>
    <property type="project" value="UniProtKB-SubCell"/>
</dbReference>
<feature type="transmembrane region" description="Helical" evidence="7">
    <location>
        <begin position="340"/>
        <end position="358"/>
    </location>
</feature>
<feature type="region of interest" description="Disordered" evidence="6">
    <location>
        <begin position="213"/>
        <end position="259"/>
    </location>
</feature>
<dbReference type="InterPro" id="IPR036259">
    <property type="entry name" value="MFS_trans_sf"/>
</dbReference>
<dbReference type="AlphaFoldDB" id="A0A7H8QJZ8"/>
<evidence type="ECO:0000313" key="9">
    <source>
        <dbReference type="EMBL" id="QKX54247.1"/>
    </source>
</evidence>
<dbReference type="InterPro" id="IPR020846">
    <property type="entry name" value="MFS_dom"/>
</dbReference>
<evidence type="ECO:0000256" key="4">
    <source>
        <dbReference type="ARBA" id="ARBA00022989"/>
    </source>
</evidence>
<dbReference type="OrthoDB" id="5086884at2759"/>
<dbReference type="PROSITE" id="PS50850">
    <property type="entry name" value="MFS"/>
    <property type="match status" value="1"/>
</dbReference>
<organism evidence="9 10">
    <name type="scientific">Talaromyces rugulosus</name>
    <name type="common">Penicillium rugulosum</name>
    <dbReference type="NCBI Taxonomy" id="121627"/>
    <lineage>
        <taxon>Eukaryota</taxon>
        <taxon>Fungi</taxon>
        <taxon>Dikarya</taxon>
        <taxon>Ascomycota</taxon>
        <taxon>Pezizomycotina</taxon>
        <taxon>Eurotiomycetes</taxon>
        <taxon>Eurotiomycetidae</taxon>
        <taxon>Eurotiales</taxon>
        <taxon>Trichocomaceae</taxon>
        <taxon>Talaromyces</taxon>
        <taxon>Talaromyces sect. Islandici</taxon>
    </lineage>
</organism>
<dbReference type="Gene3D" id="1.20.1720.10">
    <property type="entry name" value="Multidrug resistance protein D"/>
    <property type="match status" value="1"/>
</dbReference>
<sequence>MSVGRETSGLGHRWRSSRVFIVTCITFALFTGTCRKTFLYSFIVPILQVMLRDRLHIDDSKAQSTTTTVLFVHAFVCAITSPLTGQISDRISSRKAPLLIVLGAELFGTVLCAVATSLPVLIVGRVVQAIGGNATWIIGLATIADTVGSDNTSRTLSTVSMFYMSGMLVGPIVSGTLLPLVGYWPTWGTAIAVLTVDMLMRILMIENPLEKKKNQGMKQNGSTTSNGDVESSVREANHNGSADETTGLLASPSSESSQTASSDNFYRVLLTNPQALTGMACHMTAGLVLTSLDTTLPLHVMREFDWDTARISLMFLLVQIPFLILGPFTGWLKDRVGSKVPTGVGFVGSGLMMWLLGVPGKDGFSFAGIGERGQLIYAASLLGLGLSRSLTTGSGILEMTTVIRDLQAKSPGIFGPNGGFSRGYSLTNLSWTAGMLVGPVLSGSLTQTVGYYYMNFTFALLLKRDFELTIGNSNNMRRGRRIMLYFSS</sequence>
<feature type="transmembrane region" description="Helical" evidence="7">
    <location>
        <begin position="184"/>
        <end position="204"/>
    </location>
</feature>
<comment type="subcellular location">
    <subcellularLocation>
        <location evidence="1">Membrane</location>
        <topology evidence="1">Multi-pass membrane protein</topology>
    </subcellularLocation>
</comment>
<evidence type="ECO:0000256" key="5">
    <source>
        <dbReference type="ARBA" id="ARBA00023136"/>
    </source>
</evidence>
<feature type="transmembrane region" description="Helical" evidence="7">
    <location>
        <begin position="96"/>
        <end position="116"/>
    </location>
</feature>
<dbReference type="GeneID" id="55988844"/>
<keyword evidence="4 7" id="KW-1133">Transmembrane helix</keyword>
<feature type="transmembrane region" description="Helical" evidence="7">
    <location>
        <begin position="122"/>
        <end position="144"/>
    </location>
</feature>
<evidence type="ECO:0000256" key="2">
    <source>
        <dbReference type="ARBA" id="ARBA00022448"/>
    </source>
</evidence>
<dbReference type="Proteomes" id="UP000509510">
    <property type="component" value="Chromosome I"/>
</dbReference>
<dbReference type="Pfam" id="PF07690">
    <property type="entry name" value="MFS_1"/>
    <property type="match status" value="1"/>
</dbReference>
<dbReference type="SUPFAM" id="SSF103473">
    <property type="entry name" value="MFS general substrate transporter"/>
    <property type="match status" value="1"/>
</dbReference>
<feature type="transmembrane region" description="Helical" evidence="7">
    <location>
        <begin position="63"/>
        <end position="84"/>
    </location>
</feature>
<dbReference type="InterPro" id="IPR050930">
    <property type="entry name" value="MFS_Vesicular_Transporter"/>
</dbReference>
<dbReference type="PANTHER" id="PTHR23506:SF35">
    <property type="entry name" value="MAJOR FACILITATOR SUPERFAMILY (MFS) PROFILE DOMAIN-CONTAINING PROTEIN-RELATED"/>
    <property type="match status" value="1"/>
</dbReference>
<dbReference type="GO" id="GO:0022857">
    <property type="term" value="F:transmembrane transporter activity"/>
    <property type="evidence" value="ECO:0007669"/>
    <property type="project" value="InterPro"/>
</dbReference>
<gene>
    <name evidence="9" type="ORF">TRUGW13939_01332</name>
</gene>
<protein>
    <recommendedName>
        <fullName evidence="8">Major facilitator superfamily (MFS) profile domain-containing protein</fullName>
    </recommendedName>
</protein>
<evidence type="ECO:0000256" key="3">
    <source>
        <dbReference type="ARBA" id="ARBA00022692"/>
    </source>
</evidence>
<dbReference type="InterPro" id="IPR011701">
    <property type="entry name" value="MFS"/>
</dbReference>
<keyword evidence="3 7" id="KW-0812">Transmembrane</keyword>
<proteinExistence type="predicted"/>
<evidence type="ECO:0000256" key="6">
    <source>
        <dbReference type="SAM" id="MobiDB-lite"/>
    </source>
</evidence>
<accession>A0A7H8QJZ8</accession>
<evidence type="ECO:0000313" key="10">
    <source>
        <dbReference type="Proteomes" id="UP000509510"/>
    </source>
</evidence>
<name>A0A7H8QJZ8_TALRU</name>
<dbReference type="EMBL" id="CP055898">
    <property type="protein sequence ID" value="QKX54247.1"/>
    <property type="molecule type" value="Genomic_DNA"/>
</dbReference>
<dbReference type="KEGG" id="trg:TRUGW13939_01332"/>
<dbReference type="RefSeq" id="XP_035340426.1">
    <property type="nucleotide sequence ID" value="XM_035484533.1"/>
</dbReference>
<evidence type="ECO:0000256" key="7">
    <source>
        <dbReference type="SAM" id="Phobius"/>
    </source>
</evidence>
<feature type="transmembrane region" description="Helical" evidence="7">
    <location>
        <begin position="311"/>
        <end position="328"/>
    </location>
</feature>
<keyword evidence="10" id="KW-1185">Reference proteome</keyword>
<keyword evidence="2" id="KW-0813">Transport</keyword>
<evidence type="ECO:0000256" key="1">
    <source>
        <dbReference type="ARBA" id="ARBA00004141"/>
    </source>
</evidence>
<feature type="transmembrane region" description="Helical" evidence="7">
    <location>
        <begin position="20"/>
        <end position="43"/>
    </location>
</feature>
<dbReference type="Gene3D" id="1.20.1250.20">
    <property type="entry name" value="MFS general substrate transporter like domains"/>
    <property type="match status" value="1"/>
</dbReference>
<reference evidence="10" key="1">
    <citation type="submission" date="2020-06" db="EMBL/GenBank/DDBJ databases">
        <title>A chromosome-scale genome assembly of Talaromyces rugulosus W13939.</title>
        <authorList>
            <person name="Wang B."/>
            <person name="Guo L."/>
            <person name="Ye K."/>
            <person name="Wang L."/>
        </authorList>
    </citation>
    <scope>NUCLEOTIDE SEQUENCE [LARGE SCALE GENOMIC DNA]</scope>
    <source>
        <strain evidence="10">W13939</strain>
    </source>
</reference>
<keyword evidence="5 7" id="KW-0472">Membrane</keyword>
<feature type="compositionally biased region" description="Polar residues" evidence="6">
    <location>
        <begin position="216"/>
        <end position="229"/>
    </location>
</feature>